<evidence type="ECO:0000313" key="3">
    <source>
        <dbReference type="EMBL" id="KZF23036.1"/>
    </source>
</evidence>
<dbReference type="Pfam" id="PF02668">
    <property type="entry name" value="TauD"/>
    <property type="match status" value="1"/>
</dbReference>
<dbReference type="Gene3D" id="3.60.130.10">
    <property type="entry name" value="Clavaminate synthase-like"/>
    <property type="match status" value="1"/>
</dbReference>
<dbReference type="InParanoid" id="A0A165H616"/>
<name>A0A165H616_XYLHT</name>
<proteinExistence type="predicted"/>
<dbReference type="Proteomes" id="UP000076632">
    <property type="component" value="Unassembled WGS sequence"/>
</dbReference>
<dbReference type="PANTHER" id="PTHR10696">
    <property type="entry name" value="GAMMA-BUTYROBETAINE HYDROXYLASE-RELATED"/>
    <property type="match status" value="1"/>
</dbReference>
<keyword evidence="1" id="KW-0560">Oxidoreductase</keyword>
<evidence type="ECO:0000313" key="4">
    <source>
        <dbReference type="Proteomes" id="UP000076632"/>
    </source>
</evidence>
<feature type="domain" description="TauD/TfdA-like" evidence="2">
    <location>
        <begin position="88"/>
        <end position="356"/>
    </location>
</feature>
<dbReference type="GeneID" id="28895386"/>
<dbReference type="SUPFAM" id="SSF51197">
    <property type="entry name" value="Clavaminate synthase-like"/>
    <property type="match status" value="1"/>
</dbReference>
<dbReference type="STRING" id="1328760.A0A165H616"/>
<accession>A0A165H616</accession>
<dbReference type="EMBL" id="KV407458">
    <property type="protein sequence ID" value="KZF23036.1"/>
    <property type="molecule type" value="Genomic_DNA"/>
</dbReference>
<organism evidence="3 4">
    <name type="scientific">Xylona heveae (strain CBS 132557 / TC161)</name>
    <dbReference type="NCBI Taxonomy" id="1328760"/>
    <lineage>
        <taxon>Eukaryota</taxon>
        <taxon>Fungi</taxon>
        <taxon>Dikarya</taxon>
        <taxon>Ascomycota</taxon>
        <taxon>Pezizomycotina</taxon>
        <taxon>Xylonomycetes</taxon>
        <taxon>Xylonales</taxon>
        <taxon>Xylonaceae</taxon>
        <taxon>Xylona</taxon>
    </lineage>
</organism>
<dbReference type="InterPro" id="IPR042098">
    <property type="entry name" value="TauD-like_sf"/>
</dbReference>
<protein>
    <submittedName>
        <fullName evidence="3">Clavaminate synthase-like protein</fullName>
    </submittedName>
</protein>
<evidence type="ECO:0000256" key="1">
    <source>
        <dbReference type="ARBA" id="ARBA00023002"/>
    </source>
</evidence>
<dbReference type="GO" id="GO:0016491">
    <property type="term" value="F:oxidoreductase activity"/>
    <property type="evidence" value="ECO:0007669"/>
    <property type="project" value="UniProtKB-KW"/>
</dbReference>
<gene>
    <name evidence="3" type="ORF">L228DRAFT_220669</name>
</gene>
<dbReference type="FunFam" id="3.60.130.10:FF:000011">
    <property type="entry name" value="Taurine catabolism dioxygenase TauD"/>
    <property type="match status" value="1"/>
</dbReference>
<dbReference type="OrthoDB" id="272271at2759"/>
<dbReference type="InterPro" id="IPR003819">
    <property type="entry name" value="TauD/TfdA-like"/>
</dbReference>
<dbReference type="OMA" id="WHVYNEL"/>
<keyword evidence="4" id="KW-1185">Reference proteome</keyword>
<dbReference type="InterPro" id="IPR050411">
    <property type="entry name" value="AlphaKG_dependent_hydroxylases"/>
</dbReference>
<dbReference type="PANTHER" id="PTHR10696:SF54">
    <property type="entry name" value="FAMILY OXIDOREDUCTASE, PUTATIVE (AFU_ORTHOLOGUE AFUA_4G13850)-RELATED"/>
    <property type="match status" value="1"/>
</dbReference>
<dbReference type="RefSeq" id="XP_018188591.1">
    <property type="nucleotide sequence ID" value="XM_018330249.1"/>
</dbReference>
<sequence>MAAAAGPVGQPDITYTPDFDKYQARTKRRTATEKLQQTLPEGFPAKLESDLVWDGNNVAEHYEWNYQLTPADLGEIDAAVKHFKSLNKPLGEITQETFPLPNLHATLREISLEIHNGHGFKVVRGVPVDNYSREENIIIYAGISSHVAPIRGRQDNTWDGKPADVVLAHIKDLSSTVDAKDIGAPVYTAEKQVFHTDSGDVIGLFALSEGAEGGESYLASTGQVYNVLAASRPDLIHTLAEPWAFDEFGKNGDAYIPRPVLFYLPATSDHPERLIIQYARRSFTGYWGYPRSANIPPLTEAQAEALDALHFTAEKYALALNFHKGDIQYANNLSIYHARGGFRDTKEKQRHLLRVWLRDPEFEWKKPGILKKRFDRVYADLNPERSVFPFEPYIRHVNGGN</sequence>
<dbReference type="AlphaFoldDB" id="A0A165H616"/>
<evidence type="ECO:0000259" key="2">
    <source>
        <dbReference type="Pfam" id="PF02668"/>
    </source>
</evidence>
<reference evidence="3 4" key="1">
    <citation type="journal article" date="2016" name="Fungal Biol.">
        <title>The genome of Xylona heveae provides a window into fungal endophytism.</title>
        <authorList>
            <person name="Gazis R."/>
            <person name="Kuo A."/>
            <person name="Riley R."/>
            <person name="LaButti K."/>
            <person name="Lipzen A."/>
            <person name="Lin J."/>
            <person name="Amirebrahimi M."/>
            <person name="Hesse C.N."/>
            <person name="Spatafora J.W."/>
            <person name="Henrissat B."/>
            <person name="Hainaut M."/>
            <person name="Grigoriev I.V."/>
            <person name="Hibbett D.S."/>
        </authorList>
    </citation>
    <scope>NUCLEOTIDE SEQUENCE [LARGE SCALE GENOMIC DNA]</scope>
    <source>
        <strain evidence="3 4">TC161</strain>
    </source>
</reference>